<dbReference type="GO" id="GO:0006508">
    <property type="term" value="P:proteolysis"/>
    <property type="evidence" value="ECO:0007669"/>
    <property type="project" value="UniProtKB-KW"/>
</dbReference>
<dbReference type="CDD" id="cd00032">
    <property type="entry name" value="CASc"/>
    <property type="match status" value="1"/>
</dbReference>
<feature type="region of interest" description="Disordered" evidence="17">
    <location>
        <begin position="176"/>
        <end position="232"/>
    </location>
</feature>
<dbReference type="GO" id="GO:0005737">
    <property type="term" value="C:cytoplasm"/>
    <property type="evidence" value="ECO:0007669"/>
    <property type="project" value="UniProtKB-SubCell"/>
</dbReference>
<dbReference type="Pfam" id="PF00656">
    <property type="entry name" value="Peptidase_C14"/>
    <property type="match status" value="1"/>
</dbReference>
<dbReference type="GO" id="GO:0043065">
    <property type="term" value="P:positive regulation of apoptotic process"/>
    <property type="evidence" value="ECO:0007669"/>
    <property type="project" value="UniProtKB-ARBA"/>
</dbReference>
<dbReference type="PROSITE" id="PS01121">
    <property type="entry name" value="CASPASE_HIS"/>
    <property type="match status" value="1"/>
</dbReference>
<dbReference type="GO" id="GO:0051604">
    <property type="term" value="P:protein maturation"/>
    <property type="evidence" value="ECO:0007669"/>
    <property type="project" value="UniProtKB-ARBA"/>
</dbReference>
<dbReference type="PRINTS" id="PR00376">
    <property type="entry name" value="IL1BCENZYME"/>
</dbReference>
<evidence type="ECO:0000256" key="12">
    <source>
        <dbReference type="ARBA" id="ARBA00023242"/>
    </source>
</evidence>
<dbReference type="AlphaFoldDB" id="A0A3Q3FRI0"/>
<comment type="similarity">
    <text evidence="3 16">Belongs to the peptidase C14A family.</text>
</comment>
<evidence type="ECO:0000256" key="5">
    <source>
        <dbReference type="ARBA" id="ARBA00022553"/>
    </source>
</evidence>
<feature type="domain" description="DED" evidence="18">
    <location>
        <begin position="2"/>
        <end position="79"/>
    </location>
</feature>
<proteinExistence type="inferred from homology"/>
<dbReference type="InterPro" id="IPR011029">
    <property type="entry name" value="DEATH-like_dom_sf"/>
</dbReference>
<evidence type="ECO:0000256" key="4">
    <source>
        <dbReference type="ARBA" id="ARBA00022490"/>
    </source>
</evidence>
<dbReference type="PANTHER" id="PTHR48169:SF7">
    <property type="entry name" value="CASPASE 10"/>
    <property type="match status" value="1"/>
</dbReference>
<dbReference type="SMART" id="SM00031">
    <property type="entry name" value="DED"/>
    <property type="match status" value="2"/>
</dbReference>
<dbReference type="CDD" id="cd08334">
    <property type="entry name" value="DED_Caspase_8_10_r2"/>
    <property type="match status" value="1"/>
</dbReference>
<keyword evidence="10" id="KW-0788">Thiol protease</keyword>
<dbReference type="InterPro" id="IPR016129">
    <property type="entry name" value="Caspase_his_AS"/>
</dbReference>
<evidence type="ECO:0000256" key="15">
    <source>
        <dbReference type="ARBA" id="ARBA00068172"/>
    </source>
</evidence>
<keyword evidence="22" id="KW-1185">Reference proteome</keyword>
<feature type="domain" description="DED" evidence="18">
    <location>
        <begin position="90"/>
        <end position="156"/>
    </location>
</feature>
<keyword evidence="12" id="KW-0539">Nucleus</keyword>
<dbReference type="Gene3D" id="3.40.50.1460">
    <property type="match status" value="1"/>
</dbReference>
<dbReference type="GeneTree" id="ENSGT00940000160994"/>
<dbReference type="PROSITE" id="PS50208">
    <property type="entry name" value="CASPASE_P20"/>
    <property type="match status" value="1"/>
</dbReference>
<evidence type="ECO:0000256" key="16">
    <source>
        <dbReference type="RuleBase" id="RU003971"/>
    </source>
</evidence>
<evidence type="ECO:0000256" key="8">
    <source>
        <dbReference type="ARBA" id="ARBA00022737"/>
    </source>
</evidence>
<feature type="domain" description="Caspase family p10" evidence="19">
    <location>
        <begin position="434"/>
        <end position="521"/>
    </location>
</feature>
<evidence type="ECO:0000259" key="18">
    <source>
        <dbReference type="PROSITE" id="PS50168"/>
    </source>
</evidence>
<evidence type="ECO:0000256" key="14">
    <source>
        <dbReference type="ARBA" id="ARBA00066479"/>
    </source>
</evidence>
<organism evidence="21 22">
    <name type="scientific">Labrus bergylta</name>
    <name type="common">ballan wrasse</name>
    <dbReference type="NCBI Taxonomy" id="56723"/>
    <lineage>
        <taxon>Eukaryota</taxon>
        <taxon>Metazoa</taxon>
        <taxon>Chordata</taxon>
        <taxon>Craniata</taxon>
        <taxon>Vertebrata</taxon>
        <taxon>Euteleostomi</taxon>
        <taxon>Actinopterygii</taxon>
        <taxon>Neopterygii</taxon>
        <taxon>Teleostei</taxon>
        <taxon>Neoteleostei</taxon>
        <taxon>Acanthomorphata</taxon>
        <taxon>Eupercaria</taxon>
        <taxon>Labriformes</taxon>
        <taxon>Labridae</taxon>
        <taxon>Labrus</taxon>
    </lineage>
</organism>
<feature type="compositionally biased region" description="Low complexity" evidence="17">
    <location>
        <begin position="244"/>
        <end position="254"/>
    </location>
</feature>
<dbReference type="InParanoid" id="A0A3Q3FRI0"/>
<comment type="subcellular location">
    <subcellularLocation>
        <location evidence="2">Cytoplasm</location>
    </subcellularLocation>
    <subcellularLocation>
        <location evidence="1">Nucleus</location>
    </subcellularLocation>
</comment>
<evidence type="ECO:0000256" key="11">
    <source>
        <dbReference type="ARBA" id="ARBA00023145"/>
    </source>
</evidence>
<dbReference type="InterPro" id="IPR033139">
    <property type="entry name" value="Caspase_cys_AS"/>
</dbReference>
<dbReference type="InterPro" id="IPR011600">
    <property type="entry name" value="Pept_C14_caspase"/>
</dbReference>
<keyword evidence="5" id="KW-0597">Phosphoprotein</keyword>
<evidence type="ECO:0000256" key="7">
    <source>
        <dbReference type="ARBA" id="ARBA00022703"/>
    </source>
</evidence>
<dbReference type="GO" id="GO:0006915">
    <property type="term" value="P:apoptotic process"/>
    <property type="evidence" value="ECO:0007669"/>
    <property type="project" value="UniProtKB-KW"/>
</dbReference>
<dbReference type="Ensembl" id="ENSLBET00000023622.1">
    <property type="protein sequence ID" value="ENSLBEP00000022442.1"/>
    <property type="gene ID" value="ENSLBEG00000017240.1"/>
</dbReference>
<keyword evidence="7" id="KW-0053">Apoptosis</keyword>
<dbReference type="InterPro" id="IPR002138">
    <property type="entry name" value="Pept_C14_p10"/>
</dbReference>
<dbReference type="InterPro" id="IPR001875">
    <property type="entry name" value="DED_dom"/>
</dbReference>
<name>A0A3Q3FRI0_9LABR</name>
<evidence type="ECO:0000256" key="9">
    <source>
        <dbReference type="ARBA" id="ARBA00022801"/>
    </source>
</evidence>
<keyword evidence="11" id="KW-0865">Zymogen</keyword>
<dbReference type="GO" id="GO:0005634">
    <property type="term" value="C:nucleus"/>
    <property type="evidence" value="ECO:0007669"/>
    <property type="project" value="UniProtKB-SubCell"/>
</dbReference>
<reference evidence="21" key="2">
    <citation type="submission" date="2025-09" db="UniProtKB">
        <authorList>
            <consortium name="Ensembl"/>
        </authorList>
    </citation>
    <scope>IDENTIFICATION</scope>
</reference>
<evidence type="ECO:0000313" key="21">
    <source>
        <dbReference type="Ensembl" id="ENSLBEP00000022442.1"/>
    </source>
</evidence>
<keyword evidence="8" id="KW-0677">Repeat</keyword>
<evidence type="ECO:0000256" key="2">
    <source>
        <dbReference type="ARBA" id="ARBA00004496"/>
    </source>
</evidence>
<dbReference type="STRING" id="56723.ENSLBEP00000022442"/>
<feature type="compositionally biased region" description="Polar residues" evidence="17">
    <location>
        <begin position="255"/>
        <end position="268"/>
    </location>
</feature>
<dbReference type="SUPFAM" id="SSF47986">
    <property type="entry name" value="DEATH domain"/>
    <property type="match status" value="2"/>
</dbReference>
<dbReference type="SMART" id="SM00115">
    <property type="entry name" value="CASc"/>
    <property type="match status" value="1"/>
</dbReference>
<dbReference type="GO" id="GO:0005886">
    <property type="term" value="C:plasma membrane"/>
    <property type="evidence" value="ECO:0007669"/>
    <property type="project" value="UniProtKB-ARBA"/>
</dbReference>
<dbReference type="Proteomes" id="UP000261660">
    <property type="component" value="Unplaced"/>
</dbReference>
<protein>
    <recommendedName>
        <fullName evidence="15">Caspase-8</fullName>
        <ecNumber evidence="14">3.4.22.61</ecNumber>
    </recommendedName>
</protein>
<evidence type="ECO:0000256" key="6">
    <source>
        <dbReference type="ARBA" id="ARBA00022670"/>
    </source>
</evidence>
<dbReference type="PANTHER" id="PTHR48169">
    <property type="entry name" value="DED DOMAIN-CONTAINING PROTEIN"/>
    <property type="match status" value="1"/>
</dbReference>
<dbReference type="FunFam" id="3.40.50.1460:FF:000008">
    <property type="entry name" value="caspase-8 isoform X1"/>
    <property type="match status" value="1"/>
</dbReference>
<dbReference type="CDD" id="cd08792">
    <property type="entry name" value="DED_Caspase_8_10_r1"/>
    <property type="match status" value="1"/>
</dbReference>
<dbReference type="PROSITE" id="PS01122">
    <property type="entry name" value="CASPASE_CYS"/>
    <property type="match status" value="1"/>
</dbReference>
<dbReference type="SUPFAM" id="SSF52129">
    <property type="entry name" value="Caspase-like"/>
    <property type="match status" value="1"/>
</dbReference>
<feature type="domain" description="Caspase family p20" evidence="20">
    <location>
        <begin position="297"/>
        <end position="423"/>
    </location>
</feature>
<dbReference type="GO" id="GO:0004197">
    <property type="term" value="F:cysteine-type endopeptidase activity"/>
    <property type="evidence" value="ECO:0007669"/>
    <property type="project" value="InterPro"/>
</dbReference>
<dbReference type="InterPro" id="IPR015917">
    <property type="entry name" value="Pept_C14A"/>
</dbReference>
<evidence type="ECO:0000259" key="19">
    <source>
        <dbReference type="PROSITE" id="PS50207"/>
    </source>
</evidence>
<dbReference type="OrthoDB" id="6114029at2759"/>
<dbReference type="PROSITE" id="PS50207">
    <property type="entry name" value="CASPASE_P10"/>
    <property type="match status" value="1"/>
</dbReference>
<evidence type="ECO:0000256" key="10">
    <source>
        <dbReference type="ARBA" id="ARBA00022807"/>
    </source>
</evidence>
<sequence>MDFQKLQLDVGKALSQEEVKALAFLCTDLLGLKVTSVGSASDLFSRMVEQDLLSAEKPHLLTELLLIIQRTRLIRDLRLTESTTKNLISSYRKLLYNLSEDITDANLKDIKFLLKGQLSRRQLEDNVTTLEVFLEMEHKDLINDTNLNLLEKLLQTCCPVLTEEINRYKEQQASLHSSHIAQETGRPRSISCPPEPNQNQCLPFSHPERCRSTDFSDPPPLPESTMSPSNTSVDEYLSLSLSRLSTTRSSSPSSNVGSDASVISPSQLNENSSQQQTAQTTNTNTEDLGSYPMTAAKRGLCLIINNNNFSESKQRLQMREGTMVDEERLTKVFEWLAFHVVIERDCDRKKMLCLVQNLGKEDHHDVDCLVCCVLSHGEQDGVYGVDGLTVTLNELKEPFNGSKCPSLTEKPKLFFIQACQGVSRQEPVYIESDGHDSIPSEADFLLAMATVPSYVSFRERSNGTWFIQALCQNLIQMVPKGLDLMSILTKVNADVSRKTDNTGQKKQMPQPAFTLRKKVVFPIPKAPPPSLKSLINSHNK</sequence>
<dbReference type="GO" id="GO:0032991">
    <property type="term" value="C:protein-containing complex"/>
    <property type="evidence" value="ECO:0007669"/>
    <property type="project" value="UniProtKB-ARBA"/>
</dbReference>
<feature type="compositionally biased region" description="Low complexity" evidence="17">
    <location>
        <begin position="269"/>
        <end position="286"/>
    </location>
</feature>
<evidence type="ECO:0000256" key="3">
    <source>
        <dbReference type="ARBA" id="ARBA00010134"/>
    </source>
</evidence>
<evidence type="ECO:0000256" key="1">
    <source>
        <dbReference type="ARBA" id="ARBA00004123"/>
    </source>
</evidence>
<feature type="region of interest" description="Disordered" evidence="17">
    <location>
        <begin position="244"/>
        <end position="291"/>
    </location>
</feature>
<evidence type="ECO:0000256" key="17">
    <source>
        <dbReference type="SAM" id="MobiDB-lite"/>
    </source>
</evidence>
<evidence type="ECO:0000259" key="20">
    <source>
        <dbReference type="PROSITE" id="PS50208"/>
    </source>
</evidence>
<dbReference type="Pfam" id="PF01335">
    <property type="entry name" value="DED"/>
    <property type="match status" value="2"/>
</dbReference>
<dbReference type="FunFam" id="1.10.533.10:FF:000016">
    <property type="entry name" value="CASP8 and FADD-like apoptosis regulator"/>
    <property type="match status" value="1"/>
</dbReference>
<accession>A0A3Q3FRI0</accession>
<dbReference type="PROSITE" id="PS50168">
    <property type="entry name" value="DED"/>
    <property type="match status" value="2"/>
</dbReference>
<evidence type="ECO:0000256" key="13">
    <source>
        <dbReference type="ARBA" id="ARBA00051626"/>
    </source>
</evidence>
<comment type="catalytic activity">
    <reaction evidence="13">
        <text>Strict requirement for Asp at position P1 and has a preferred cleavage sequence of (Leu/Asp/Val)-Glu-Thr-Asp-|-(Gly/Ser/Ala).</text>
        <dbReference type="EC" id="3.4.22.61"/>
    </reaction>
</comment>
<dbReference type="InterPro" id="IPR001309">
    <property type="entry name" value="Pept_C14_p20"/>
</dbReference>
<keyword evidence="6" id="KW-0645">Protease</keyword>
<dbReference type="EC" id="3.4.22.61" evidence="14"/>
<dbReference type="Gene3D" id="1.10.533.10">
    <property type="entry name" value="Death Domain, Fas"/>
    <property type="match status" value="2"/>
</dbReference>
<reference evidence="21" key="1">
    <citation type="submission" date="2025-08" db="UniProtKB">
        <authorList>
            <consortium name="Ensembl"/>
        </authorList>
    </citation>
    <scope>IDENTIFICATION</scope>
</reference>
<keyword evidence="4" id="KW-0963">Cytoplasm</keyword>
<keyword evidence="9" id="KW-0378">Hydrolase</keyword>
<evidence type="ECO:0000313" key="22">
    <source>
        <dbReference type="Proteomes" id="UP000261660"/>
    </source>
</evidence>
<dbReference type="InterPro" id="IPR029030">
    <property type="entry name" value="Caspase-like_dom_sf"/>
</dbReference>